<evidence type="ECO:0000313" key="1">
    <source>
        <dbReference type="EnsemblPlants" id="Zm00001eb374650_P001"/>
    </source>
</evidence>
<dbReference type="EnsemblPlants" id="Zm00001eb374650_T001">
    <property type="protein sequence ID" value="Zm00001eb374650_P001"/>
    <property type="gene ID" value="Zm00001eb374650"/>
</dbReference>
<accession>A0A804QX10</accession>
<reference evidence="1" key="3">
    <citation type="submission" date="2021-05" db="UniProtKB">
        <authorList>
            <consortium name="EnsemblPlants"/>
        </authorList>
    </citation>
    <scope>IDENTIFICATION</scope>
    <source>
        <strain evidence="1">cv. B73</strain>
    </source>
</reference>
<sequence length="128" mass="14405">MSAIEILRSIIHGSASRMSSSNFGGLDGVLLEGVCVSDRNTSELLSDHSAAMYHWRVDLLESSVQNQKPQVLEKNAHWQEKNGFQQVLCDESGQFCCCFQLMRCWFLFPLEMAEGITNLGKAFFLLAR</sequence>
<dbReference type="Gramene" id="Zm00001eb374650_T001">
    <property type="protein sequence ID" value="Zm00001eb374650_P001"/>
    <property type="gene ID" value="Zm00001eb374650"/>
</dbReference>
<protein>
    <submittedName>
        <fullName evidence="1">Uncharacterized protein</fullName>
    </submittedName>
</protein>
<dbReference type="InParanoid" id="A0A804QX10"/>
<reference evidence="2" key="1">
    <citation type="journal article" date="2009" name="Science">
        <title>The B73 maize genome: complexity, diversity, and dynamics.</title>
        <authorList>
            <person name="Schnable P.S."/>
            <person name="Ware D."/>
            <person name="Fulton R.S."/>
            <person name="Stein J.C."/>
            <person name="Wei F."/>
            <person name="Pasternak S."/>
            <person name="Liang C."/>
            <person name="Zhang J."/>
            <person name="Fulton L."/>
            <person name="Graves T.A."/>
            <person name="Minx P."/>
            <person name="Reily A.D."/>
            <person name="Courtney L."/>
            <person name="Kruchowski S.S."/>
            <person name="Tomlinson C."/>
            <person name="Strong C."/>
            <person name="Delehaunty K."/>
            <person name="Fronick C."/>
            <person name="Courtney B."/>
            <person name="Rock S.M."/>
            <person name="Belter E."/>
            <person name="Du F."/>
            <person name="Kim K."/>
            <person name="Abbott R.M."/>
            <person name="Cotton M."/>
            <person name="Levy A."/>
            <person name="Marchetto P."/>
            <person name="Ochoa K."/>
            <person name="Jackson S.M."/>
            <person name="Gillam B."/>
            <person name="Chen W."/>
            <person name="Yan L."/>
            <person name="Higginbotham J."/>
            <person name="Cardenas M."/>
            <person name="Waligorski J."/>
            <person name="Applebaum E."/>
            <person name="Phelps L."/>
            <person name="Falcone J."/>
            <person name="Kanchi K."/>
            <person name="Thane T."/>
            <person name="Scimone A."/>
            <person name="Thane N."/>
            <person name="Henke J."/>
            <person name="Wang T."/>
            <person name="Ruppert J."/>
            <person name="Shah N."/>
            <person name="Rotter K."/>
            <person name="Hodges J."/>
            <person name="Ingenthron E."/>
            <person name="Cordes M."/>
            <person name="Kohlberg S."/>
            <person name="Sgro J."/>
            <person name="Delgado B."/>
            <person name="Mead K."/>
            <person name="Chinwalla A."/>
            <person name="Leonard S."/>
            <person name="Crouse K."/>
            <person name="Collura K."/>
            <person name="Kudrna D."/>
            <person name="Currie J."/>
            <person name="He R."/>
            <person name="Angelova A."/>
            <person name="Rajasekar S."/>
            <person name="Mueller T."/>
            <person name="Lomeli R."/>
            <person name="Scara G."/>
            <person name="Ko A."/>
            <person name="Delaney K."/>
            <person name="Wissotski M."/>
            <person name="Lopez G."/>
            <person name="Campos D."/>
            <person name="Braidotti M."/>
            <person name="Ashley E."/>
            <person name="Golser W."/>
            <person name="Kim H."/>
            <person name="Lee S."/>
            <person name="Lin J."/>
            <person name="Dujmic Z."/>
            <person name="Kim W."/>
            <person name="Talag J."/>
            <person name="Zuccolo A."/>
            <person name="Fan C."/>
            <person name="Sebastian A."/>
            <person name="Kramer M."/>
            <person name="Spiegel L."/>
            <person name="Nascimento L."/>
            <person name="Zutavern T."/>
            <person name="Miller B."/>
            <person name="Ambroise C."/>
            <person name="Muller S."/>
            <person name="Spooner W."/>
            <person name="Narechania A."/>
            <person name="Ren L."/>
            <person name="Wei S."/>
            <person name="Kumari S."/>
            <person name="Faga B."/>
            <person name="Levy M.J."/>
            <person name="McMahan L."/>
            <person name="Van Buren P."/>
            <person name="Vaughn M.W."/>
            <person name="Ying K."/>
            <person name="Yeh C.-T."/>
            <person name="Emrich S.J."/>
            <person name="Jia Y."/>
            <person name="Kalyanaraman A."/>
            <person name="Hsia A.-P."/>
            <person name="Barbazuk W.B."/>
            <person name="Baucom R.S."/>
            <person name="Brutnell T.P."/>
            <person name="Carpita N.C."/>
            <person name="Chaparro C."/>
            <person name="Chia J.-M."/>
            <person name="Deragon J.-M."/>
            <person name="Estill J.C."/>
            <person name="Fu Y."/>
            <person name="Jeddeloh J.A."/>
            <person name="Han Y."/>
            <person name="Lee H."/>
            <person name="Li P."/>
            <person name="Lisch D.R."/>
            <person name="Liu S."/>
            <person name="Liu Z."/>
            <person name="Nagel D.H."/>
            <person name="McCann M.C."/>
            <person name="SanMiguel P."/>
            <person name="Myers A.M."/>
            <person name="Nettleton D."/>
            <person name="Nguyen J."/>
            <person name="Penning B.W."/>
            <person name="Ponnala L."/>
            <person name="Schneider K.L."/>
            <person name="Schwartz D.C."/>
            <person name="Sharma A."/>
            <person name="Soderlund C."/>
            <person name="Springer N.M."/>
            <person name="Sun Q."/>
            <person name="Wang H."/>
            <person name="Waterman M."/>
            <person name="Westerman R."/>
            <person name="Wolfgruber T.K."/>
            <person name="Yang L."/>
            <person name="Yu Y."/>
            <person name="Zhang L."/>
            <person name="Zhou S."/>
            <person name="Zhu Q."/>
            <person name="Bennetzen J.L."/>
            <person name="Dawe R.K."/>
            <person name="Jiang J."/>
            <person name="Jiang N."/>
            <person name="Presting G.G."/>
            <person name="Wessler S.R."/>
            <person name="Aluru S."/>
            <person name="Martienssen R.A."/>
            <person name="Clifton S.W."/>
            <person name="McCombie W.R."/>
            <person name="Wing R.A."/>
            <person name="Wilson R.K."/>
        </authorList>
    </citation>
    <scope>NUCLEOTIDE SEQUENCE [LARGE SCALE GENOMIC DNA]</scope>
    <source>
        <strain evidence="2">cv. B73</strain>
    </source>
</reference>
<proteinExistence type="predicted"/>
<keyword evidence="2" id="KW-1185">Reference proteome</keyword>
<reference evidence="1" key="2">
    <citation type="submission" date="2019-07" db="EMBL/GenBank/DDBJ databases">
        <authorList>
            <person name="Seetharam A."/>
            <person name="Woodhouse M."/>
            <person name="Cannon E."/>
        </authorList>
    </citation>
    <scope>NUCLEOTIDE SEQUENCE [LARGE SCALE GENOMIC DNA]</scope>
    <source>
        <strain evidence="1">cv. B73</strain>
    </source>
</reference>
<evidence type="ECO:0000313" key="2">
    <source>
        <dbReference type="Proteomes" id="UP000007305"/>
    </source>
</evidence>
<organism evidence="1 2">
    <name type="scientific">Zea mays</name>
    <name type="common">Maize</name>
    <dbReference type="NCBI Taxonomy" id="4577"/>
    <lineage>
        <taxon>Eukaryota</taxon>
        <taxon>Viridiplantae</taxon>
        <taxon>Streptophyta</taxon>
        <taxon>Embryophyta</taxon>
        <taxon>Tracheophyta</taxon>
        <taxon>Spermatophyta</taxon>
        <taxon>Magnoliopsida</taxon>
        <taxon>Liliopsida</taxon>
        <taxon>Poales</taxon>
        <taxon>Poaceae</taxon>
        <taxon>PACMAD clade</taxon>
        <taxon>Panicoideae</taxon>
        <taxon>Andropogonodae</taxon>
        <taxon>Andropogoneae</taxon>
        <taxon>Tripsacinae</taxon>
        <taxon>Zea</taxon>
    </lineage>
</organism>
<dbReference type="Proteomes" id="UP000007305">
    <property type="component" value="Chromosome 9"/>
</dbReference>
<dbReference type="AlphaFoldDB" id="A0A804QX10"/>
<name>A0A804QX10_MAIZE</name>